<sequence>MLIAFGLVEIVAPQPVIDACERIGLENPGDGRLRSEVLALARLEGALFVWELRRGRRRTPVTSGALTIAGLLAVLAPRPLIRFSQSFAYENPHELKLKSWVVPATRALGVLYLAVVALAAQRDTEADERDAQADTLVERVTQ</sequence>
<name>M0BN35_9EURY</name>
<gene>
    <name evidence="1" type="ORF">C479_09318</name>
</gene>
<accession>M0BN35</accession>
<proteinExistence type="predicted"/>
<dbReference type="AlphaFoldDB" id="M0BN35"/>
<dbReference type="EMBL" id="AOIQ01000014">
    <property type="protein sequence ID" value="ELZ10999.1"/>
    <property type="molecule type" value="Genomic_DNA"/>
</dbReference>
<comment type="caution">
    <text evidence="1">The sequence shown here is derived from an EMBL/GenBank/DDBJ whole genome shotgun (WGS) entry which is preliminary data.</text>
</comment>
<keyword evidence="2" id="KW-1185">Reference proteome</keyword>
<evidence type="ECO:0000313" key="2">
    <source>
        <dbReference type="Proteomes" id="UP000011560"/>
    </source>
</evidence>
<evidence type="ECO:0000313" key="1">
    <source>
        <dbReference type="EMBL" id="ELZ10999.1"/>
    </source>
</evidence>
<protein>
    <submittedName>
        <fullName evidence="1">Uncharacterized protein</fullName>
    </submittedName>
</protein>
<reference evidence="1 2" key="1">
    <citation type="journal article" date="2014" name="PLoS Genet.">
        <title>Phylogenetically driven sequencing of extremely halophilic archaea reveals strategies for static and dynamic osmo-response.</title>
        <authorList>
            <person name="Becker E.A."/>
            <person name="Seitzer P.M."/>
            <person name="Tritt A."/>
            <person name="Larsen D."/>
            <person name="Krusor M."/>
            <person name="Yao A.I."/>
            <person name="Wu D."/>
            <person name="Madern D."/>
            <person name="Eisen J.A."/>
            <person name="Darling A.E."/>
            <person name="Facciotti M.T."/>
        </authorList>
    </citation>
    <scope>NUCLEOTIDE SEQUENCE [LARGE SCALE GENOMIC DNA]</scope>
    <source>
        <strain evidence="1 2">JCM 14624</strain>
    </source>
</reference>
<organism evidence="1 2">
    <name type="scientific">Halovivax asiaticus JCM 14624</name>
    <dbReference type="NCBI Taxonomy" id="1227490"/>
    <lineage>
        <taxon>Archaea</taxon>
        <taxon>Methanobacteriati</taxon>
        <taxon>Methanobacteriota</taxon>
        <taxon>Stenosarchaea group</taxon>
        <taxon>Halobacteria</taxon>
        <taxon>Halobacteriales</taxon>
        <taxon>Natrialbaceae</taxon>
        <taxon>Halovivax</taxon>
    </lineage>
</organism>
<dbReference type="Proteomes" id="UP000011560">
    <property type="component" value="Unassembled WGS sequence"/>
</dbReference>